<name>A0A2W7PKS0_9BURK</name>
<proteinExistence type="predicted"/>
<reference evidence="1" key="1">
    <citation type="submission" date="2018-06" db="EMBL/GenBank/DDBJ databases">
        <title>Genomic Encyclopedia of Type Strains, Phase IV (KMG-V): Genome sequencing to study the core and pangenomes of soil and plant-associated prokaryotes.</title>
        <authorList>
            <person name="Whitman W."/>
        </authorList>
    </citation>
    <scope>NUCLEOTIDE SEQUENCE [LARGE SCALE GENOMIC DNA]</scope>
    <source>
        <strain evidence="1">MLR2-44</strain>
    </source>
</reference>
<evidence type="ECO:0000313" key="1">
    <source>
        <dbReference type="EMBL" id="PZX25959.1"/>
    </source>
</evidence>
<dbReference type="Proteomes" id="UP000249638">
    <property type="component" value="Unassembled WGS sequence"/>
</dbReference>
<sequence>MKHQAESPATYPEYGREIFETAPSLVAGVHRVKGASGTHYYFVSIQEGLSLAIHVCEELLMDAPAGSSVVSVLAPNDAADQASELNRILETVLSRAAPASVTLSDAGSLVARLPVFAFMKGLVSQ</sequence>
<dbReference type="AlphaFoldDB" id="A0A2W7PKS0"/>
<gene>
    <name evidence="1" type="ORF">C7416_10729</name>
</gene>
<evidence type="ECO:0000313" key="2">
    <source>
        <dbReference type="Proteomes" id="UP000249638"/>
    </source>
</evidence>
<accession>A0A2W7PKS0</accession>
<organism evidence="1 2">
    <name type="scientific">Cupriavidus phytorum</name>
    <dbReference type="NCBI Taxonomy" id="3024399"/>
    <lineage>
        <taxon>Bacteria</taxon>
        <taxon>Pseudomonadati</taxon>
        <taxon>Pseudomonadota</taxon>
        <taxon>Betaproteobacteria</taxon>
        <taxon>Burkholderiales</taxon>
        <taxon>Burkholderiaceae</taxon>
        <taxon>Cupriavidus</taxon>
    </lineage>
</organism>
<keyword evidence="2" id="KW-1185">Reference proteome</keyword>
<comment type="caution">
    <text evidence="1">The sequence shown here is derived from an EMBL/GenBank/DDBJ whole genome shotgun (WGS) entry which is preliminary data.</text>
</comment>
<dbReference type="EMBL" id="QKZN01000007">
    <property type="protein sequence ID" value="PZX25959.1"/>
    <property type="molecule type" value="Genomic_DNA"/>
</dbReference>
<protein>
    <submittedName>
        <fullName evidence="1">Uncharacterized protein</fullName>
    </submittedName>
</protein>